<evidence type="ECO:0000313" key="3">
    <source>
        <dbReference type="RefSeq" id="XP_070482717.1"/>
    </source>
</evidence>
<proteinExistence type="predicted"/>
<gene>
    <name evidence="3" type="primary">LOC139084245</name>
</gene>
<dbReference type="GeneID" id="139084245"/>
<feature type="compositionally biased region" description="Basic and acidic residues" evidence="1">
    <location>
        <begin position="130"/>
        <end position="142"/>
    </location>
</feature>
<sequence>MDSKVTSKQFIILSGRPQTEPLRPELTGTRRSRQAGEKRRTLGRFPDQTLLPLEEGLEVALAAFADRRTAAAEKPPPRGPRYTGPTSAAERAEALGGTAGAPGSLGRGSERGSGAAIPRGRRGPGGAPRLDADTRENLEGSKWRRTSASGFRPALSVRGGASGAQGSGRSAMEMGSNGGGGCLRPTGRHAVGPGSRAGFSNRPGPEGRTRAGGPSGALGTELEAGRTRRAGLASWLSRGGVVRGGVRAQALCTDCGKLIKGLSTGLSRDFFSPMQRCAHVRKGGHQEGVTAS</sequence>
<accession>A0ABM4PZU3</accession>
<feature type="region of interest" description="Disordered" evidence="1">
    <location>
        <begin position="68"/>
        <end position="222"/>
    </location>
</feature>
<protein>
    <submittedName>
        <fullName evidence="3">Collagen alpha-2(VIII) chain-like</fullName>
    </submittedName>
</protein>
<feature type="compositionally biased region" description="Gly residues" evidence="1">
    <location>
        <begin position="97"/>
        <end position="106"/>
    </location>
</feature>
<dbReference type="RefSeq" id="XP_070482717.1">
    <property type="nucleotide sequence ID" value="XM_070626616.1"/>
</dbReference>
<evidence type="ECO:0000256" key="1">
    <source>
        <dbReference type="SAM" id="MobiDB-lite"/>
    </source>
</evidence>
<keyword evidence="2" id="KW-1185">Reference proteome</keyword>
<feature type="region of interest" description="Disordered" evidence="1">
    <location>
        <begin position="1"/>
        <end position="47"/>
    </location>
</feature>
<reference evidence="3" key="1">
    <citation type="submission" date="2025-08" db="UniProtKB">
        <authorList>
            <consortium name="RefSeq"/>
        </authorList>
    </citation>
    <scope>IDENTIFICATION</scope>
    <source>
        <tissue evidence="3">Blood</tissue>
    </source>
</reference>
<dbReference type="Proteomes" id="UP001652662">
    <property type="component" value="Chromosome 6"/>
</dbReference>
<name>A0ABM4PZU3_EQUPR</name>
<organism evidence="2 3">
    <name type="scientific">Equus przewalskii</name>
    <name type="common">Przewalski's horse</name>
    <name type="synonym">Equus caballus przewalskii</name>
    <dbReference type="NCBI Taxonomy" id="9798"/>
    <lineage>
        <taxon>Eukaryota</taxon>
        <taxon>Metazoa</taxon>
        <taxon>Chordata</taxon>
        <taxon>Craniata</taxon>
        <taxon>Vertebrata</taxon>
        <taxon>Euteleostomi</taxon>
        <taxon>Mammalia</taxon>
        <taxon>Eutheria</taxon>
        <taxon>Laurasiatheria</taxon>
        <taxon>Perissodactyla</taxon>
        <taxon>Equidae</taxon>
        <taxon>Equus</taxon>
    </lineage>
</organism>
<evidence type="ECO:0000313" key="2">
    <source>
        <dbReference type="Proteomes" id="UP001652662"/>
    </source>
</evidence>